<sequence>MEHTTFIVLDVHKAAISVAVAQGTRGGEVRHWGSVPHRPYQIRKRVEKLAAGGAQLHFCYEAGPCGYGLHRQLVKMGHDCIVVAPSLIPVMAGDRVMTDRRDALMLAKLHRAGKLTGVWVPDGAHEAMRDLVRDRATAVQVSDASLPRNDGSLKIRHGRVH</sequence>
<dbReference type="Proteomes" id="UP000253345">
    <property type="component" value="Unassembled WGS sequence"/>
</dbReference>
<keyword evidence="3" id="KW-1185">Reference proteome</keyword>
<dbReference type="InterPro" id="IPR047650">
    <property type="entry name" value="Transpos_IS110"/>
</dbReference>
<dbReference type="GO" id="GO:0003677">
    <property type="term" value="F:DNA binding"/>
    <property type="evidence" value="ECO:0007669"/>
    <property type="project" value="InterPro"/>
</dbReference>
<dbReference type="EMBL" id="QPJL01000029">
    <property type="protein sequence ID" value="RCW79058.1"/>
    <property type="molecule type" value="Genomic_DNA"/>
</dbReference>
<name>A0A368YHV5_9RHOB</name>
<accession>A0A368YHV5</accession>
<dbReference type="PANTHER" id="PTHR33055:SF13">
    <property type="entry name" value="TRANSPOSASE"/>
    <property type="match status" value="1"/>
</dbReference>
<protein>
    <submittedName>
        <fullName evidence="2">Transposase</fullName>
    </submittedName>
</protein>
<dbReference type="GO" id="GO:0004803">
    <property type="term" value="F:transposase activity"/>
    <property type="evidence" value="ECO:0007669"/>
    <property type="project" value="InterPro"/>
</dbReference>
<dbReference type="GO" id="GO:0006313">
    <property type="term" value="P:DNA transposition"/>
    <property type="evidence" value="ECO:0007669"/>
    <property type="project" value="InterPro"/>
</dbReference>
<dbReference type="InterPro" id="IPR002525">
    <property type="entry name" value="Transp_IS110-like_N"/>
</dbReference>
<reference evidence="2 3" key="1">
    <citation type="submission" date="2018-07" db="EMBL/GenBank/DDBJ databases">
        <title>Genomic Encyclopedia of Type Strains, Phase III (KMG-III): the genomes of soil and plant-associated and newly described type strains.</title>
        <authorList>
            <person name="Whitman W."/>
        </authorList>
    </citation>
    <scope>NUCLEOTIDE SEQUENCE [LARGE SCALE GENOMIC DNA]</scope>
    <source>
        <strain evidence="2 3">CECT 8525</strain>
    </source>
</reference>
<evidence type="ECO:0000313" key="2">
    <source>
        <dbReference type="EMBL" id="RCW79058.1"/>
    </source>
</evidence>
<feature type="domain" description="Transposase IS110-like N-terminal" evidence="1">
    <location>
        <begin position="9"/>
        <end position="140"/>
    </location>
</feature>
<dbReference type="AlphaFoldDB" id="A0A368YHV5"/>
<dbReference type="Pfam" id="PF01548">
    <property type="entry name" value="DEDD_Tnp_IS110"/>
    <property type="match status" value="1"/>
</dbReference>
<evidence type="ECO:0000313" key="3">
    <source>
        <dbReference type="Proteomes" id="UP000253345"/>
    </source>
</evidence>
<dbReference type="PANTHER" id="PTHR33055">
    <property type="entry name" value="TRANSPOSASE FOR INSERTION SEQUENCE ELEMENT IS1111A"/>
    <property type="match status" value="1"/>
</dbReference>
<organism evidence="2 3">
    <name type="scientific">Paracoccus lutimaris</name>
    <dbReference type="NCBI Taxonomy" id="1490030"/>
    <lineage>
        <taxon>Bacteria</taxon>
        <taxon>Pseudomonadati</taxon>
        <taxon>Pseudomonadota</taxon>
        <taxon>Alphaproteobacteria</taxon>
        <taxon>Rhodobacterales</taxon>
        <taxon>Paracoccaceae</taxon>
        <taxon>Paracoccus</taxon>
    </lineage>
</organism>
<evidence type="ECO:0000259" key="1">
    <source>
        <dbReference type="Pfam" id="PF01548"/>
    </source>
</evidence>
<dbReference type="OrthoDB" id="8261795at2"/>
<comment type="caution">
    <text evidence="2">The sequence shown here is derived from an EMBL/GenBank/DDBJ whole genome shotgun (WGS) entry which is preliminary data.</text>
</comment>
<gene>
    <name evidence="2" type="ORF">DFP89_12933</name>
</gene>
<proteinExistence type="predicted"/>